<evidence type="ECO:0000313" key="1">
    <source>
        <dbReference type="EMBL" id="BAI65019.1"/>
    </source>
</evidence>
<dbReference type="AlphaFoldDB" id="D2NTP3"/>
<accession>D2NTP3</accession>
<proteinExistence type="predicted"/>
<dbReference type="Proteomes" id="UP000001883">
    <property type="component" value="Chromosome"/>
</dbReference>
<dbReference type="KEGG" id="rmu:RMDY18_11870"/>
<sequence length="297" mass="31981">MPPYVRRQCREDTSWSGLLLSGVRVLAGVEHALHNLLLIRGHPQLVLRLHVHLACHVGAAVGGVARQPLGGVRIGLLLVRRTVRGEQVLRVVRQLAALLCGQILRAGLPCVRKSHHVVNLHGRGGLLAALELDGLAGVRVIQRAANYGACVGPDLETKIGQVAAQNVVASVALVTVNVIPGGAELFTRVASLRRAFLHLQGCQLALRGRQIRCERGRGVNCLVRVLDLSEGFRGNGGFFLVGGGGRRIRTEQAVHTVFAHIDQANNQHDHGKHSEQTVNEALLLRVHRVGQLGQVAL</sequence>
<dbReference type="EMBL" id="AP011540">
    <property type="protein sequence ID" value="BAI65019.1"/>
    <property type="molecule type" value="Genomic_DNA"/>
</dbReference>
<keyword evidence="2" id="KW-1185">Reference proteome</keyword>
<reference evidence="2" key="1">
    <citation type="submission" date="2009-07" db="EMBL/GenBank/DDBJ databases">
        <title>Complete genome sequence of Rothia mucilaginosa DJ.</title>
        <authorList>
            <person name="Yamane K."/>
            <person name="Nambu T."/>
            <person name="Mashimo C."/>
            <person name="Sugimori C."/>
            <person name="Yamanaka T."/>
            <person name="Leung K."/>
            <person name="Fukushima H."/>
        </authorList>
    </citation>
    <scope>NUCLEOTIDE SEQUENCE [LARGE SCALE GENOMIC DNA]</scope>
    <source>
        <strain evidence="2">DY-18</strain>
    </source>
</reference>
<evidence type="ECO:0000313" key="2">
    <source>
        <dbReference type="Proteomes" id="UP000001883"/>
    </source>
</evidence>
<reference evidence="1 2" key="3">
    <citation type="journal article" date="2010" name="Sequencing">
        <title>Complete Genome Sequence of Rothia mucilaginosa DY-18: A Clinical Isolate with Dense Meshwork-Like Structures from a Persistent Apical Periodontitis Lesion.</title>
        <authorList>
            <person name="Yamane K."/>
            <person name="Nambu T."/>
            <person name="Yamanaka T."/>
            <person name="Mashimo C."/>
            <person name="Sugimori C."/>
            <person name="Leung K.-P."/>
            <person name="Fukushima H."/>
        </authorList>
    </citation>
    <scope>NUCLEOTIDE SEQUENCE [LARGE SCALE GENOMIC DNA]</scope>
    <source>
        <strain evidence="1 2">DY-18</strain>
    </source>
</reference>
<organism evidence="1 2">
    <name type="scientific">Rothia mucilaginosa (strain DY-18)</name>
    <name type="common">Stomatococcus mucilaginosus</name>
    <dbReference type="NCBI Taxonomy" id="680646"/>
    <lineage>
        <taxon>Bacteria</taxon>
        <taxon>Bacillati</taxon>
        <taxon>Actinomycetota</taxon>
        <taxon>Actinomycetes</taxon>
        <taxon>Micrococcales</taxon>
        <taxon>Micrococcaceae</taxon>
        <taxon>Rothia</taxon>
    </lineage>
</organism>
<gene>
    <name evidence="1" type="ordered locus">RMDY18_11870</name>
</gene>
<protein>
    <submittedName>
        <fullName evidence="1">Uncharacterized protein</fullName>
    </submittedName>
</protein>
<dbReference type="HOGENOM" id="CLU_936523_0_0_11"/>
<name>D2NTP3_ROTMD</name>
<reference evidence="1 2" key="2">
    <citation type="journal article" date="2010" name="J Osaka Dent Univ">
        <title>Isolation and identification of Rothia mucilaginosa from persistent apical periodontitis lesions.</title>
        <authorList>
            <person name="Yamane K."/>
            <person name="Yoshida M."/>
            <person name="Fujihira T."/>
            <person name="Baba T."/>
            <person name="Tsuji N."/>
            <person name="Hayashi H."/>
            <person name="Sugimori C."/>
            <person name="Yamanaka T."/>
            <person name="Mashimo C."/>
            <person name="Nambu T."/>
            <person name="Kawai H."/>
            <person name="Fukushima H."/>
        </authorList>
    </citation>
    <scope>NUCLEOTIDE SEQUENCE [LARGE SCALE GENOMIC DNA]</scope>
    <source>
        <strain evidence="1 2">DY-18</strain>
    </source>
</reference>